<feature type="compositionally biased region" description="Polar residues" evidence="1">
    <location>
        <begin position="49"/>
        <end position="58"/>
    </location>
</feature>
<proteinExistence type="predicted"/>
<comment type="caution">
    <text evidence="2">The sequence shown here is derived from an EMBL/GenBank/DDBJ whole genome shotgun (WGS) entry which is preliminary data.</text>
</comment>
<dbReference type="Proteomes" id="UP000826271">
    <property type="component" value="Unassembled WGS sequence"/>
</dbReference>
<accession>A0AAV6XBD5</accession>
<name>A0AAV6XBD5_9LAMI</name>
<evidence type="ECO:0000256" key="1">
    <source>
        <dbReference type="SAM" id="MobiDB-lite"/>
    </source>
</evidence>
<sequence>MAAPLLLRTLPLLRLHLLQHHHHFQLINGSVIRRPFCNGAAESSRADDNTPSLHQIFSSKDPPHYPRWDDPDFRKWKDKEAEILEDIEPIICLTKEILHSDSADGIIIVGK</sequence>
<reference evidence="2" key="1">
    <citation type="submission" date="2019-10" db="EMBL/GenBank/DDBJ databases">
        <authorList>
            <person name="Zhang R."/>
            <person name="Pan Y."/>
            <person name="Wang J."/>
            <person name="Ma R."/>
            <person name="Yu S."/>
        </authorList>
    </citation>
    <scope>NUCLEOTIDE SEQUENCE</scope>
    <source>
        <strain evidence="2">LA-IB0</strain>
        <tissue evidence="2">Leaf</tissue>
    </source>
</reference>
<evidence type="ECO:0000313" key="3">
    <source>
        <dbReference type="Proteomes" id="UP000826271"/>
    </source>
</evidence>
<feature type="region of interest" description="Disordered" evidence="1">
    <location>
        <begin position="41"/>
        <end position="64"/>
    </location>
</feature>
<dbReference type="AlphaFoldDB" id="A0AAV6XBD5"/>
<organism evidence="2 3">
    <name type="scientific">Buddleja alternifolia</name>
    <dbReference type="NCBI Taxonomy" id="168488"/>
    <lineage>
        <taxon>Eukaryota</taxon>
        <taxon>Viridiplantae</taxon>
        <taxon>Streptophyta</taxon>
        <taxon>Embryophyta</taxon>
        <taxon>Tracheophyta</taxon>
        <taxon>Spermatophyta</taxon>
        <taxon>Magnoliopsida</taxon>
        <taxon>eudicotyledons</taxon>
        <taxon>Gunneridae</taxon>
        <taxon>Pentapetalae</taxon>
        <taxon>asterids</taxon>
        <taxon>lamiids</taxon>
        <taxon>Lamiales</taxon>
        <taxon>Scrophulariaceae</taxon>
        <taxon>Buddlejeae</taxon>
        <taxon>Buddleja</taxon>
    </lineage>
</organism>
<keyword evidence="3" id="KW-1185">Reference proteome</keyword>
<protein>
    <submittedName>
        <fullName evidence="2">Uncharacterized protein</fullName>
    </submittedName>
</protein>
<dbReference type="EMBL" id="WHWC01000008">
    <property type="protein sequence ID" value="KAG8377464.1"/>
    <property type="molecule type" value="Genomic_DNA"/>
</dbReference>
<gene>
    <name evidence="2" type="ORF">BUALT_Bualt08G0035700</name>
</gene>
<evidence type="ECO:0000313" key="2">
    <source>
        <dbReference type="EMBL" id="KAG8377464.1"/>
    </source>
</evidence>